<feature type="region of interest" description="Disordered" evidence="3">
    <location>
        <begin position="592"/>
        <end position="616"/>
    </location>
</feature>
<reference evidence="6 7" key="1">
    <citation type="submission" date="2024-08" db="EMBL/GenBank/DDBJ databases">
        <title>Insights into the chromosomal genome structure of Flemingia macrophylla.</title>
        <authorList>
            <person name="Ding Y."/>
            <person name="Zhao Y."/>
            <person name="Bi W."/>
            <person name="Wu M."/>
            <person name="Zhao G."/>
            <person name="Gong Y."/>
            <person name="Li W."/>
            <person name="Zhang P."/>
        </authorList>
    </citation>
    <scope>NUCLEOTIDE SEQUENCE [LARGE SCALE GENOMIC DNA]</scope>
    <source>
        <strain evidence="6">DYQJB</strain>
        <tissue evidence="6">Leaf</tissue>
    </source>
</reference>
<evidence type="ECO:0000256" key="2">
    <source>
        <dbReference type="ARBA" id="ARBA00023242"/>
    </source>
</evidence>
<gene>
    <name evidence="6" type="ORF">Fmac_020079</name>
</gene>
<feature type="region of interest" description="Disordered" evidence="3">
    <location>
        <begin position="170"/>
        <end position="194"/>
    </location>
</feature>
<dbReference type="GO" id="GO:0005634">
    <property type="term" value="C:nucleus"/>
    <property type="evidence" value="ECO:0007669"/>
    <property type="project" value="UniProtKB-SubCell"/>
</dbReference>
<dbReference type="PANTHER" id="PTHR33137">
    <property type="entry name" value="MEDIATOR OF RNA POLYMERASE II TRANSCRIPTION SUBUNIT 15A-RELATED"/>
    <property type="match status" value="1"/>
</dbReference>
<dbReference type="AlphaFoldDB" id="A0ABD1M9M4"/>
<feature type="region of interest" description="Disordered" evidence="3">
    <location>
        <begin position="1"/>
        <end position="27"/>
    </location>
</feature>
<keyword evidence="4" id="KW-1133">Transmembrane helix</keyword>
<feature type="compositionally biased region" description="Polar residues" evidence="3">
    <location>
        <begin position="261"/>
        <end position="281"/>
    </location>
</feature>
<dbReference type="SUPFAM" id="SSF47040">
    <property type="entry name" value="Kix domain of CBP (creb binding protein)"/>
    <property type="match status" value="1"/>
</dbReference>
<feature type="region of interest" description="Disordered" evidence="3">
    <location>
        <begin position="369"/>
        <end position="389"/>
    </location>
</feature>
<name>A0ABD1M9M4_9FABA</name>
<dbReference type="Pfam" id="PF16987">
    <property type="entry name" value="KIX_2"/>
    <property type="match status" value="1"/>
</dbReference>
<dbReference type="EMBL" id="JBGMDY010000006">
    <property type="protein sequence ID" value="KAL2332498.1"/>
    <property type="molecule type" value="Genomic_DNA"/>
</dbReference>
<feature type="region of interest" description="Disordered" evidence="3">
    <location>
        <begin position="544"/>
        <end position="571"/>
    </location>
</feature>
<dbReference type="PANTHER" id="PTHR33137:SF4">
    <property type="entry name" value="MEDIATOR OF RNA POLYMERASE II TRANSCRIPTION SUBUNIT 15A-RELATED"/>
    <property type="match status" value="1"/>
</dbReference>
<feature type="compositionally biased region" description="Low complexity" evidence="3">
    <location>
        <begin position="299"/>
        <end position="341"/>
    </location>
</feature>
<evidence type="ECO:0000313" key="6">
    <source>
        <dbReference type="EMBL" id="KAL2332498.1"/>
    </source>
</evidence>
<dbReference type="InterPro" id="IPR036546">
    <property type="entry name" value="MED15_KIX"/>
</dbReference>
<accession>A0ABD1M9M4</accession>
<dbReference type="Proteomes" id="UP001603857">
    <property type="component" value="Unassembled WGS sequence"/>
</dbReference>
<feature type="domain" description="Mediator complex subunit 15 KIX" evidence="5">
    <location>
        <begin position="19"/>
        <end position="96"/>
    </location>
</feature>
<organism evidence="6 7">
    <name type="scientific">Flemingia macrophylla</name>
    <dbReference type="NCBI Taxonomy" id="520843"/>
    <lineage>
        <taxon>Eukaryota</taxon>
        <taxon>Viridiplantae</taxon>
        <taxon>Streptophyta</taxon>
        <taxon>Embryophyta</taxon>
        <taxon>Tracheophyta</taxon>
        <taxon>Spermatophyta</taxon>
        <taxon>Magnoliopsida</taxon>
        <taxon>eudicotyledons</taxon>
        <taxon>Gunneridae</taxon>
        <taxon>Pentapetalae</taxon>
        <taxon>rosids</taxon>
        <taxon>fabids</taxon>
        <taxon>Fabales</taxon>
        <taxon>Fabaceae</taxon>
        <taxon>Papilionoideae</taxon>
        <taxon>50 kb inversion clade</taxon>
        <taxon>NPAAA clade</taxon>
        <taxon>indigoferoid/millettioid clade</taxon>
        <taxon>Phaseoleae</taxon>
        <taxon>Flemingia</taxon>
    </lineage>
</organism>
<feature type="region of interest" description="Disordered" evidence="3">
    <location>
        <begin position="95"/>
        <end position="139"/>
    </location>
</feature>
<feature type="compositionally biased region" description="Polar residues" evidence="3">
    <location>
        <begin position="1"/>
        <end position="13"/>
    </location>
</feature>
<evidence type="ECO:0000256" key="1">
    <source>
        <dbReference type="ARBA" id="ARBA00004123"/>
    </source>
</evidence>
<evidence type="ECO:0000313" key="7">
    <source>
        <dbReference type="Proteomes" id="UP001603857"/>
    </source>
</evidence>
<feature type="region of interest" description="Disordered" evidence="3">
    <location>
        <begin position="299"/>
        <end position="344"/>
    </location>
</feature>
<keyword evidence="7" id="KW-1185">Reference proteome</keyword>
<proteinExistence type="predicted"/>
<feature type="transmembrane region" description="Helical" evidence="4">
    <location>
        <begin position="847"/>
        <end position="867"/>
    </location>
</feature>
<dbReference type="InterPro" id="IPR036529">
    <property type="entry name" value="KIX_dom_sf"/>
</dbReference>
<feature type="compositionally biased region" description="Polar residues" evidence="3">
    <location>
        <begin position="592"/>
        <end position="605"/>
    </location>
</feature>
<keyword evidence="4" id="KW-0472">Membrane</keyword>
<comment type="subcellular location">
    <subcellularLocation>
        <location evidence="1">Nucleus</location>
    </subcellularLocation>
</comment>
<dbReference type="FunFam" id="1.10.246.20:FF:000003">
    <property type="entry name" value="Mediator of RNA polymerase II transcription subunit 15a"/>
    <property type="match status" value="1"/>
</dbReference>
<protein>
    <recommendedName>
        <fullName evidence="5">Mediator complex subunit 15 KIX domain-containing protein</fullName>
    </recommendedName>
</protein>
<feature type="compositionally biased region" description="Polar residues" evidence="3">
    <location>
        <begin position="170"/>
        <end position="185"/>
    </location>
</feature>
<keyword evidence="2" id="KW-0539">Nucleus</keyword>
<feature type="region of interest" description="Disordered" evidence="3">
    <location>
        <begin position="247"/>
        <end position="282"/>
    </location>
</feature>
<dbReference type="InterPro" id="IPR044661">
    <property type="entry name" value="MED15a/b/c-like"/>
</dbReference>
<feature type="compositionally biased region" description="Polar residues" evidence="3">
    <location>
        <begin position="369"/>
        <end position="388"/>
    </location>
</feature>
<evidence type="ECO:0000259" key="5">
    <source>
        <dbReference type="Pfam" id="PF16987"/>
    </source>
</evidence>
<dbReference type="Gene3D" id="1.10.246.20">
    <property type="entry name" value="Coactivator CBP, KIX domain"/>
    <property type="match status" value="1"/>
</dbReference>
<keyword evidence="4" id="KW-0812">Transmembrane</keyword>
<comment type="caution">
    <text evidence="6">The sequence shown here is derived from an EMBL/GenBank/DDBJ whole genome shotgun (WGS) entry which is preliminary data.</text>
</comment>
<evidence type="ECO:0000256" key="3">
    <source>
        <dbReference type="SAM" id="MobiDB-lite"/>
    </source>
</evidence>
<sequence length="880" mass="97431">MDTNNWKPNQGSEDNMDNSDWRSGLHPDSRQRIVNKIMDTLKRHLPVYGQEGLLELRKIAQRFEYKIFTAATSQSDYLRKISLKMLTMETKSQGNIATNIPPNQGDPSHKPPDPAPGLVIPPQVHNPGQQHPIPMPSQTQTCQQLLSQNIQNNIAFQTSSLDQTAIQNVGQNNPNMQKIPGQNSVGSNMGQNSNMQNMFAGLQRQIQGRQEVVPQQQQQQLQNPQQNNLSNLQQQLLINQQNNLSNSNIDQQLGKNVPGLQPQQVRGPQPSNSGMQTSQHSAHVLQQLQVPIQLQSQQNASSLLTSQEQQSQPQAPQQQLMPPIQSQPAQLQHQFGLQQQPNSLQQDIQQRFQASGSLLQQPSVLDQQKLTSSTSLDSTAQTGQSSGGDWQEELYQKIKSMKESYLPELHEIYQKFATKLQQHESLPQQPQSDQLVKLKVFKMMLDRIINFLQLPKSSISPNFKEKLGSYEKQIINFINTDRPRKTMPGQLPPPRMHSMSQSQTQITQVLPHENQMNSQLQTTNMQSSVATIQQNNLVSMQHNSLSGVPTTQQSKLNSMLPSTNLDSGPGNAMNSLQLVPVSSLQQNSVITSQQTNAKSLSSQAGVNGIQPNLDHRHPGSSILQQQELLESQQLKQQYQQQIMQWNVQQQQQLHQAAKQQLATQLPTDQMQQLLQMNDANEIKMRQGIGVKPGIFLQHLTSSQRSAYPHQQFKGSPYPVTSPQLLQATSQIPQHSSPQVYQQNHLPSLTKVVIPLQSANLPFVVPTPSPPLASSPMAGDSEKPMSGVSSISNAANIGYQHIGGASAPAQSLAIGTPGISATPLLSEFTGLDGTHGNALAPTSGKSTVTMVMLMLLLMLLLMVLLMVLKPIWIIVLGEVDC</sequence>
<feature type="compositionally biased region" description="Polar residues" evidence="3">
    <location>
        <begin position="95"/>
        <end position="106"/>
    </location>
</feature>
<evidence type="ECO:0000256" key="4">
    <source>
        <dbReference type="SAM" id="Phobius"/>
    </source>
</evidence>